<accession>A0A8B6DC06</accession>
<feature type="transmembrane region" description="Helical" evidence="6">
    <location>
        <begin position="257"/>
        <end position="280"/>
    </location>
</feature>
<dbReference type="InterPro" id="IPR050911">
    <property type="entry name" value="DRAM/TMEM150_Autophagy_Mod"/>
</dbReference>
<comment type="caution">
    <text evidence="9">The sequence shown here is derived from an EMBL/GenBank/DDBJ whole genome shotgun (WGS) entry which is preliminary data.</text>
</comment>
<dbReference type="Proteomes" id="UP000596742">
    <property type="component" value="Unassembled WGS sequence"/>
</dbReference>
<dbReference type="EMBL" id="UYJE01003163">
    <property type="protein sequence ID" value="VDI17061.1"/>
    <property type="molecule type" value="Genomic_DNA"/>
</dbReference>
<feature type="transmembrane region" description="Helical" evidence="6">
    <location>
        <begin position="300"/>
        <end position="323"/>
    </location>
</feature>
<feature type="transmembrane region" description="Helical" evidence="6">
    <location>
        <begin position="147"/>
        <end position="170"/>
    </location>
</feature>
<feature type="transmembrane region" description="Helical" evidence="6">
    <location>
        <begin position="102"/>
        <end position="126"/>
    </location>
</feature>
<feature type="transmembrane region" description="Helical" evidence="6">
    <location>
        <begin position="190"/>
        <end position="211"/>
    </location>
</feature>
<feature type="chain" id="PRO_5032802354" description="CWH43-like N-terminal domain-containing protein" evidence="7">
    <location>
        <begin position="17"/>
        <end position="325"/>
    </location>
</feature>
<comment type="subcellular location">
    <subcellularLocation>
        <location evidence="1">Endomembrane system</location>
        <topology evidence="1">Multi-pass membrane protein</topology>
    </subcellularLocation>
</comment>
<evidence type="ECO:0000256" key="2">
    <source>
        <dbReference type="ARBA" id="ARBA00006565"/>
    </source>
</evidence>
<sequence length="325" mass="36493">MKLAFALLLLLPLVFSTPQKRLIFDTLFQTDELKTLVDGIVGTLGTNATEQACETECHTLIQADHLLQFGCPLVCKRGPESEKDLPGVMSFACLVCLRKRLFVLPLITAIWIIVSFFITYAIAVSYGHVEPDFPYISHTARDSPERCVFGQLINIGAVMLGMNVIVRYWYLKEVFRQKKFSDDVVWWQKFNIAGALIGIVSALGISMVANFQTDAQKALHYIGAGLAFGLGTVYCFVQTRLSWKLKSNNIGNRYIAIAQLINSIALTVLLVTFGISKILFKLKEKEHGFSEARVMFRGVYLLSTISEWFLASAILTFALTYTWDF</sequence>
<feature type="transmembrane region" description="Helical" evidence="6">
    <location>
        <begin position="218"/>
        <end position="237"/>
    </location>
</feature>
<dbReference type="Pfam" id="PF10277">
    <property type="entry name" value="Frag1"/>
    <property type="match status" value="1"/>
</dbReference>
<feature type="domain" description="CWH43-like N-terminal" evidence="8">
    <location>
        <begin position="102"/>
        <end position="325"/>
    </location>
</feature>
<feature type="signal peptide" evidence="7">
    <location>
        <begin position="1"/>
        <end position="16"/>
    </location>
</feature>
<keyword evidence="5 6" id="KW-0472">Membrane</keyword>
<reference evidence="9" key="1">
    <citation type="submission" date="2018-11" db="EMBL/GenBank/DDBJ databases">
        <authorList>
            <person name="Alioto T."/>
            <person name="Alioto T."/>
        </authorList>
    </citation>
    <scope>NUCLEOTIDE SEQUENCE</scope>
</reference>
<dbReference type="OrthoDB" id="191706at2759"/>
<evidence type="ECO:0000313" key="9">
    <source>
        <dbReference type="EMBL" id="VDI17061.1"/>
    </source>
</evidence>
<feature type="non-terminal residue" evidence="9">
    <location>
        <position position="325"/>
    </location>
</feature>
<evidence type="ECO:0000256" key="3">
    <source>
        <dbReference type="ARBA" id="ARBA00022692"/>
    </source>
</evidence>
<evidence type="ECO:0000256" key="7">
    <source>
        <dbReference type="SAM" id="SignalP"/>
    </source>
</evidence>
<dbReference type="InterPro" id="IPR019402">
    <property type="entry name" value="CWH43_N"/>
</dbReference>
<gene>
    <name evidence="9" type="ORF">MGAL_10B077628</name>
</gene>
<evidence type="ECO:0000256" key="5">
    <source>
        <dbReference type="ARBA" id="ARBA00023136"/>
    </source>
</evidence>
<evidence type="ECO:0000259" key="8">
    <source>
        <dbReference type="Pfam" id="PF10277"/>
    </source>
</evidence>
<dbReference type="PANTHER" id="PTHR21324:SF2">
    <property type="entry name" value="EG:22E5.9 PROTEIN"/>
    <property type="match status" value="1"/>
</dbReference>
<comment type="similarity">
    <text evidence="2">Belongs to the DRAM/TMEM150 family.</text>
</comment>
<name>A0A8B6DC06_MYTGA</name>
<dbReference type="PANTHER" id="PTHR21324">
    <property type="entry name" value="FASTING-INDUCIBLE INTEGRAL MEMBRANE PROTEIN TM6P1-RELATED"/>
    <property type="match status" value="1"/>
</dbReference>
<keyword evidence="3 6" id="KW-0812">Transmembrane</keyword>
<protein>
    <recommendedName>
        <fullName evidence="8">CWH43-like N-terminal domain-containing protein</fullName>
    </recommendedName>
</protein>
<evidence type="ECO:0000256" key="4">
    <source>
        <dbReference type="ARBA" id="ARBA00022989"/>
    </source>
</evidence>
<evidence type="ECO:0000256" key="1">
    <source>
        <dbReference type="ARBA" id="ARBA00004127"/>
    </source>
</evidence>
<organism evidence="9 10">
    <name type="scientific">Mytilus galloprovincialis</name>
    <name type="common">Mediterranean mussel</name>
    <dbReference type="NCBI Taxonomy" id="29158"/>
    <lineage>
        <taxon>Eukaryota</taxon>
        <taxon>Metazoa</taxon>
        <taxon>Spiralia</taxon>
        <taxon>Lophotrochozoa</taxon>
        <taxon>Mollusca</taxon>
        <taxon>Bivalvia</taxon>
        <taxon>Autobranchia</taxon>
        <taxon>Pteriomorphia</taxon>
        <taxon>Mytilida</taxon>
        <taxon>Mytiloidea</taxon>
        <taxon>Mytilidae</taxon>
        <taxon>Mytilinae</taxon>
        <taxon>Mytilus</taxon>
    </lineage>
</organism>
<keyword evidence="7" id="KW-0732">Signal</keyword>
<dbReference type="AlphaFoldDB" id="A0A8B6DC06"/>
<evidence type="ECO:0000313" key="10">
    <source>
        <dbReference type="Proteomes" id="UP000596742"/>
    </source>
</evidence>
<proteinExistence type="inferred from homology"/>
<keyword evidence="4 6" id="KW-1133">Transmembrane helix</keyword>
<dbReference type="GO" id="GO:0012505">
    <property type="term" value="C:endomembrane system"/>
    <property type="evidence" value="ECO:0007669"/>
    <property type="project" value="UniProtKB-SubCell"/>
</dbReference>
<evidence type="ECO:0000256" key="6">
    <source>
        <dbReference type="SAM" id="Phobius"/>
    </source>
</evidence>
<keyword evidence="10" id="KW-1185">Reference proteome</keyword>